<evidence type="ECO:0000256" key="4">
    <source>
        <dbReference type="SAM" id="Phobius"/>
    </source>
</evidence>
<dbReference type="PANTHER" id="PTHR43490:SF91">
    <property type="entry name" value="NAD(P)-BINDING ROSSMANN-FOLD PROTEIN"/>
    <property type="match status" value="1"/>
</dbReference>
<feature type="transmembrane region" description="Helical" evidence="4">
    <location>
        <begin position="41"/>
        <end position="60"/>
    </location>
</feature>
<keyword evidence="4" id="KW-0812">Transmembrane</keyword>
<dbReference type="EMBL" id="CP039354">
    <property type="protein sequence ID" value="QCE10916.1"/>
    <property type="molecule type" value="Genomic_DNA"/>
</dbReference>
<proteinExistence type="inferred from homology"/>
<protein>
    <submittedName>
        <fullName evidence="5">Neomenthol dehydrogenase</fullName>
    </submittedName>
</protein>
<dbReference type="AlphaFoldDB" id="A0A4D6NB09"/>
<dbReference type="GO" id="GO:0016020">
    <property type="term" value="C:membrane"/>
    <property type="evidence" value="ECO:0007669"/>
    <property type="project" value="TreeGrafter"/>
</dbReference>
<dbReference type="Gene3D" id="3.40.50.720">
    <property type="entry name" value="NAD(P)-binding Rossmann-like Domain"/>
    <property type="match status" value="1"/>
</dbReference>
<reference evidence="5 6" key="1">
    <citation type="submission" date="2019-04" db="EMBL/GenBank/DDBJ databases">
        <title>An improved genome assembly and genetic linkage map for asparagus bean, Vigna unguiculata ssp. sesquipedialis.</title>
        <authorList>
            <person name="Xia Q."/>
            <person name="Zhang R."/>
            <person name="Dong Y."/>
        </authorList>
    </citation>
    <scope>NUCLEOTIDE SEQUENCE [LARGE SCALE GENOMIC DNA]</scope>
    <source>
        <tissue evidence="5">Leaf</tissue>
    </source>
</reference>
<accession>A0A4D6NB09</accession>
<organism evidence="5 6">
    <name type="scientific">Vigna unguiculata</name>
    <name type="common">Cowpea</name>
    <dbReference type="NCBI Taxonomy" id="3917"/>
    <lineage>
        <taxon>Eukaryota</taxon>
        <taxon>Viridiplantae</taxon>
        <taxon>Streptophyta</taxon>
        <taxon>Embryophyta</taxon>
        <taxon>Tracheophyta</taxon>
        <taxon>Spermatophyta</taxon>
        <taxon>Magnoliopsida</taxon>
        <taxon>eudicotyledons</taxon>
        <taxon>Gunneridae</taxon>
        <taxon>Pentapetalae</taxon>
        <taxon>rosids</taxon>
        <taxon>fabids</taxon>
        <taxon>Fabales</taxon>
        <taxon>Fabaceae</taxon>
        <taxon>Papilionoideae</taxon>
        <taxon>50 kb inversion clade</taxon>
        <taxon>NPAAA clade</taxon>
        <taxon>indigoferoid/millettioid clade</taxon>
        <taxon>Phaseoleae</taxon>
        <taxon>Vigna</taxon>
    </lineage>
</organism>
<comment type="similarity">
    <text evidence="1">Belongs to the short-chain dehydrogenases/reductases (SDR) family.</text>
</comment>
<keyword evidence="4" id="KW-1133">Transmembrane helix</keyword>
<evidence type="ECO:0000256" key="2">
    <source>
        <dbReference type="ARBA" id="ARBA00022857"/>
    </source>
</evidence>
<evidence type="ECO:0000256" key="3">
    <source>
        <dbReference type="ARBA" id="ARBA00023002"/>
    </source>
</evidence>
<evidence type="ECO:0000313" key="6">
    <source>
        <dbReference type="Proteomes" id="UP000501690"/>
    </source>
</evidence>
<evidence type="ECO:0000256" key="1">
    <source>
        <dbReference type="ARBA" id="ARBA00006484"/>
    </source>
</evidence>
<evidence type="ECO:0000313" key="5">
    <source>
        <dbReference type="EMBL" id="QCE10916.1"/>
    </source>
</evidence>
<keyword evidence="3" id="KW-0560">Oxidoreductase</keyword>
<keyword evidence="4" id="KW-0472">Membrane</keyword>
<dbReference type="GO" id="GO:0016491">
    <property type="term" value="F:oxidoreductase activity"/>
    <property type="evidence" value="ECO:0007669"/>
    <property type="project" value="UniProtKB-KW"/>
</dbReference>
<feature type="transmembrane region" description="Helical" evidence="4">
    <location>
        <begin position="72"/>
        <end position="95"/>
    </location>
</feature>
<keyword evidence="6" id="KW-1185">Reference proteome</keyword>
<dbReference type="Proteomes" id="UP000501690">
    <property type="component" value="Linkage Group LG10"/>
</dbReference>
<sequence length="154" mass="17457">MTQADIFNRQYTGWNTSALQVLEKLFPKTLLTCIPLQKARVLSHVLISCPLLLVILLSWIVEGFPVSPHLRYWILVLGLVQLSGIIFLNFVMVNVSFPKESWARGVLSDVDNLTEEKVDEIVKKFLSDFKEGSLESKGWPRYLGAYIVSKTALC</sequence>
<keyword evidence="2" id="KW-0521">NADP</keyword>
<gene>
    <name evidence="5" type="ORF">DEO72_LG10g2149</name>
</gene>
<dbReference type="PANTHER" id="PTHR43490">
    <property type="entry name" value="(+)-NEOMENTHOL DEHYDROGENASE"/>
    <property type="match status" value="1"/>
</dbReference>
<name>A0A4D6NB09_VIGUN</name>